<feature type="signal peptide" evidence="1">
    <location>
        <begin position="1"/>
        <end position="17"/>
    </location>
</feature>
<evidence type="ECO:0000313" key="3">
    <source>
        <dbReference type="Proteomes" id="UP001148614"/>
    </source>
</evidence>
<dbReference type="VEuPathDB" id="FungiDB:F4678DRAFT_459575"/>
<gene>
    <name evidence="2" type="ORF">NPX13_g5814</name>
</gene>
<sequence>MMKYVAVTTLLAANVQAFWTDPLPGHPTFTIGTDLVLEYTVPNTPPAESFIVTLRAENSTPYGYIPGPFGSMIGLYDLRDRVLERQYNQHLDINPIRQS</sequence>
<organism evidence="2 3">
    <name type="scientific">Xylaria arbuscula</name>
    <dbReference type="NCBI Taxonomy" id="114810"/>
    <lineage>
        <taxon>Eukaryota</taxon>
        <taxon>Fungi</taxon>
        <taxon>Dikarya</taxon>
        <taxon>Ascomycota</taxon>
        <taxon>Pezizomycotina</taxon>
        <taxon>Sordariomycetes</taxon>
        <taxon>Xylariomycetidae</taxon>
        <taxon>Xylariales</taxon>
        <taxon>Xylariaceae</taxon>
        <taxon>Xylaria</taxon>
    </lineage>
</organism>
<evidence type="ECO:0000313" key="2">
    <source>
        <dbReference type="EMBL" id="KAJ3570190.1"/>
    </source>
</evidence>
<feature type="chain" id="PRO_5040988577" evidence="1">
    <location>
        <begin position="18"/>
        <end position="99"/>
    </location>
</feature>
<evidence type="ECO:0000256" key="1">
    <source>
        <dbReference type="SAM" id="SignalP"/>
    </source>
</evidence>
<keyword evidence="3" id="KW-1185">Reference proteome</keyword>
<dbReference type="Proteomes" id="UP001148614">
    <property type="component" value="Unassembled WGS sequence"/>
</dbReference>
<accession>A0A9W8ND06</accession>
<protein>
    <submittedName>
        <fullName evidence="2">Uncharacterized protein</fullName>
    </submittedName>
</protein>
<name>A0A9W8ND06_9PEZI</name>
<comment type="caution">
    <text evidence="2">The sequence shown here is derived from an EMBL/GenBank/DDBJ whole genome shotgun (WGS) entry which is preliminary data.</text>
</comment>
<dbReference type="EMBL" id="JANPWZ010000960">
    <property type="protein sequence ID" value="KAJ3570190.1"/>
    <property type="molecule type" value="Genomic_DNA"/>
</dbReference>
<proteinExistence type="predicted"/>
<keyword evidence="1" id="KW-0732">Signal</keyword>
<dbReference type="AlphaFoldDB" id="A0A9W8ND06"/>
<reference evidence="2" key="1">
    <citation type="submission" date="2022-07" db="EMBL/GenBank/DDBJ databases">
        <title>Genome Sequence of Xylaria arbuscula.</title>
        <authorList>
            <person name="Buettner E."/>
        </authorList>
    </citation>
    <scope>NUCLEOTIDE SEQUENCE</scope>
    <source>
        <strain evidence="2">VT107</strain>
    </source>
</reference>